<dbReference type="RefSeq" id="WP_087667647.1">
    <property type="nucleotide sequence ID" value="NZ_FCNW02000011.1"/>
</dbReference>
<evidence type="ECO:0000259" key="2">
    <source>
        <dbReference type="Pfam" id="PF01757"/>
    </source>
</evidence>
<feature type="transmembrane region" description="Helical" evidence="1">
    <location>
        <begin position="45"/>
        <end position="64"/>
    </location>
</feature>
<dbReference type="Pfam" id="PF01757">
    <property type="entry name" value="Acyl_transf_3"/>
    <property type="match status" value="1"/>
</dbReference>
<keyword evidence="3" id="KW-0808">Transferase</keyword>
<dbReference type="EMBL" id="FCNW02000011">
    <property type="protein sequence ID" value="SAL37347.1"/>
    <property type="molecule type" value="Genomic_DNA"/>
</dbReference>
<feature type="transmembrane region" description="Helical" evidence="1">
    <location>
        <begin position="256"/>
        <end position="275"/>
    </location>
</feature>
<dbReference type="PANTHER" id="PTHR23028">
    <property type="entry name" value="ACETYLTRANSFERASE"/>
    <property type="match status" value="1"/>
</dbReference>
<dbReference type="AlphaFoldDB" id="A0A158GZS9"/>
<accession>A0A158GZS9</accession>
<gene>
    <name evidence="3" type="ORF">AWB65_02735</name>
</gene>
<feature type="transmembrane region" description="Helical" evidence="1">
    <location>
        <begin position="162"/>
        <end position="189"/>
    </location>
</feature>
<reference evidence="3" key="1">
    <citation type="submission" date="2016-01" db="EMBL/GenBank/DDBJ databases">
        <authorList>
            <person name="Peeters C."/>
        </authorList>
    </citation>
    <scope>NUCLEOTIDE SEQUENCE [LARGE SCALE GENOMIC DNA]</scope>
    <source>
        <strain evidence="3">LMG 22934</strain>
    </source>
</reference>
<organism evidence="3 4">
    <name type="scientific">Caballeronia humi</name>
    <dbReference type="NCBI Taxonomy" id="326474"/>
    <lineage>
        <taxon>Bacteria</taxon>
        <taxon>Pseudomonadati</taxon>
        <taxon>Pseudomonadota</taxon>
        <taxon>Betaproteobacteria</taxon>
        <taxon>Burkholderiales</taxon>
        <taxon>Burkholderiaceae</taxon>
        <taxon>Caballeronia</taxon>
    </lineage>
</organism>
<comment type="caution">
    <text evidence="3">The sequence shown here is derived from an EMBL/GenBank/DDBJ whole genome shotgun (WGS) entry which is preliminary data.</text>
</comment>
<dbReference type="GO" id="GO:0016020">
    <property type="term" value="C:membrane"/>
    <property type="evidence" value="ECO:0007669"/>
    <property type="project" value="TreeGrafter"/>
</dbReference>
<keyword evidence="1" id="KW-0812">Transmembrane</keyword>
<evidence type="ECO:0000313" key="4">
    <source>
        <dbReference type="Proteomes" id="UP000054977"/>
    </source>
</evidence>
<sequence>MKSERNDDLQCLRAIAILLVIMQHYRSRLPTPDIYAKLFDHFAFWPGVDIFFAISGFLICHSFLRDIHQTSSLREASITFWARRWGRLFPAVAFWSAASICIAAFVPSSPNVDVGKVATGALAAISGISNAYWVHCVQLGGLTCGNADLNGVTWSLSLEWQLYAVLTALICLIGARWAVATMLLAAAIMSLFPAPSFSVMWAFRPQAFALGALAFLALRQSDALPVLRLPRFIATVLLIAGVFVCITAPPHLPQPLVVPVIAAGALLCLLSGLSGSAYSGSAMLSPMIWIGERSYSIYLCHLPMLLVTREIMVRTVGLAVDIPHVLVAVAVGGTLIATCGELSFRFIEVPFQKTVRQALVRRRISRQSV</sequence>
<keyword evidence="1" id="KW-0472">Membrane</keyword>
<feature type="transmembrane region" description="Helical" evidence="1">
    <location>
        <begin position="325"/>
        <end position="347"/>
    </location>
</feature>
<keyword evidence="3" id="KW-0012">Acyltransferase</keyword>
<dbReference type="OrthoDB" id="9814807at2"/>
<feature type="transmembrane region" description="Helical" evidence="1">
    <location>
        <begin position="85"/>
        <end position="106"/>
    </location>
</feature>
<feature type="transmembrane region" description="Helical" evidence="1">
    <location>
        <begin position="230"/>
        <end position="249"/>
    </location>
</feature>
<evidence type="ECO:0000313" key="3">
    <source>
        <dbReference type="EMBL" id="SAL37347.1"/>
    </source>
</evidence>
<dbReference type="InterPro" id="IPR002656">
    <property type="entry name" value="Acyl_transf_3_dom"/>
</dbReference>
<dbReference type="Proteomes" id="UP000054977">
    <property type="component" value="Unassembled WGS sequence"/>
</dbReference>
<dbReference type="GO" id="GO:0016747">
    <property type="term" value="F:acyltransferase activity, transferring groups other than amino-acyl groups"/>
    <property type="evidence" value="ECO:0007669"/>
    <property type="project" value="InterPro"/>
</dbReference>
<feature type="transmembrane region" description="Helical" evidence="1">
    <location>
        <begin position="201"/>
        <end position="218"/>
    </location>
</feature>
<proteinExistence type="predicted"/>
<dbReference type="STRING" id="326474.AWB65_02735"/>
<keyword evidence="1" id="KW-1133">Transmembrane helix</keyword>
<keyword evidence="4" id="KW-1185">Reference proteome</keyword>
<evidence type="ECO:0000256" key="1">
    <source>
        <dbReference type="SAM" id="Phobius"/>
    </source>
</evidence>
<dbReference type="GO" id="GO:0000271">
    <property type="term" value="P:polysaccharide biosynthetic process"/>
    <property type="evidence" value="ECO:0007669"/>
    <property type="project" value="TreeGrafter"/>
</dbReference>
<dbReference type="InterPro" id="IPR050879">
    <property type="entry name" value="Acyltransferase_3"/>
</dbReference>
<name>A0A158GZS9_9BURK</name>
<feature type="transmembrane region" description="Helical" evidence="1">
    <location>
        <begin position="9"/>
        <end position="25"/>
    </location>
</feature>
<dbReference type="PANTHER" id="PTHR23028:SF53">
    <property type="entry name" value="ACYL_TRANSF_3 DOMAIN-CONTAINING PROTEIN"/>
    <property type="match status" value="1"/>
</dbReference>
<protein>
    <submittedName>
        <fullName evidence="3">Acyltransferase family protein</fullName>
    </submittedName>
</protein>
<feature type="domain" description="Acyltransferase 3" evidence="2">
    <location>
        <begin position="7"/>
        <end position="335"/>
    </location>
</feature>